<name>A0ACB7S4P4_HYAAI</name>
<comment type="caution">
    <text evidence="1">The sequence shown here is derived from an EMBL/GenBank/DDBJ whole genome shotgun (WGS) entry which is preliminary data.</text>
</comment>
<proteinExistence type="predicted"/>
<evidence type="ECO:0000313" key="1">
    <source>
        <dbReference type="EMBL" id="KAH6928623.1"/>
    </source>
</evidence>
<keyword evidence="2" id="KW-1185">Reference proteome</keyword>
<evidence type="ECO:0000313" key="2">
    <source>
        <dbReference type="Proteomes" id="UP000821845"/>
    </source>
</evidence>
<sequence>MLVASVATAGLAAARRMGLLAFAFYVVSKAMAMAVAYGLAVALDPGNPAHRIDLTDVRPTRVQTLYVDVVVDVCRCPFTVVDVNSTGKETNISLENQTPVVRRVNTPNYLGMTVVSVLLGAVLATLWESCHGFVELFAAISDVMLNLGQLVMWYFPIGICFLLTSQTLRSHEFVSETRQLESYFLSLILAFAIHGMLTLPALLILFSRTHYRSLFSNIGLTLVTAFGTSSSNMTLSSTVSSLEEKVGLNPMVVRLVAPLGATFNKDGTAIYLVINTVFFAQRSGYHVTFLDFLATRDRLATVVNVLGDAVCCCIIDERCRHILPGASEKVTAPIDESRPKVASNSQ</sequence>
<accession>A0ACB7S4P4</accession>
<dbReference type="EMBL" id="CM023486">
    <property type="protein sequence ID" value="KAH6928623.1"/>
    <property type="molecule type" value="Genomic_DNA"/>
</dbReference>
<protein>
    <submittedName>
        <fullName evidence="1">Uncharacterized protein</fullName>
    </submittedName>
</protein>
<reference evidence="1" key="1">
    <citation type="submission" date="2020-05" db="EMBL/GenBank/DDBJ databases">
        <title>Large-scale comparative analyses of tick genomes elucidate their genetic diversity and vector capacities.</title>
        <authorList>
            <person name="Jia N."/>
            <person name="Wang J."/>
            <person name="Shi W."/>
            <person name="Du L."/>
            <person name="Sun Y."/>
            <person name="Zhan W."/>
            <person name="Jiang J."/>
            <person name="Wang Q."/>
            <person name="Zhang B."/>
            <person name="Ji P."/>
            <person name="Sakyi L.B."/>
            <person name="Cui X."/>
            <person name="Yuan T."/>
            <person name="Jiang B."/>
            <person name="Yang W."/>
            <person name="Lam T.T.-Y."/>
            <person name="Chang Q."/>
            <person name="Ding S."/>
            <person name="Wang X."/>
            <person name="Zhu J."/>
            <person name="Ruan X."/>
            <person name="Zhao L."/>
            <person name="Wei J."/>
            <person name="Que T."/>
            <person name="Du C."/>
            <person name="Cheng J."/>
            <person name="Dai P."/>
            <person name="Han X."/>
            <person name="Huang E."/>
            <person name="Gao Y."/>
            <person name="Liu J."/>
            <person name="Shao H."/>
            <person name="Ye R."/>
            <person name="Li L."/>
            <person name="Wei W."/>
            <person name="Wang X."/>
            <person name="Wang C."/>
            <person name="Yang T."/>
            <person name="Huo Q."/>
            <person name="Li W."/>
            <person name="Guo W."/>
            <person name="Chen H."/>
            <person name="Zhou L."/>
            <person name="Ni X."/>
            <person name="Tian J."/>
            <person name="Zhou Y."/>
            <person name="Sheng Y."/>
            <person name="Liu T."/>
            <person name="Pan Y."/>
            <person name="Xia L."/>
            <person name="Li J."/>
            <person name="Zhao F."/>
            <person name="Cao W."/>
        </authorList>
    </citation>
    <scope>NUCLEOTIDE SEQUENCE</scope>
    <source>
        <strain evidence="1">Hyas-2018</strain>
    </source>
</reference>
<dbReference type="Proteomes" id="UP000821845">
    <property type="component" value="Chromosome 6"/>
</dbReference>
<organism evidence="1 2">
    <name type="scientific">Hyalomma asiaticum</name>
    <name type="common">Tick</name>
    <dbReference type="NCBI Taxonomy" id="266040"/>
    <lineage>
        <taxon>Eukaryota</taxon>
        <taxon>Metazoa</taxon>
        <taxon>Ecdysozoa</taxon>
        <taxon>Arthropoda</taxon>
        <taxon>Chelicerata</taxon>
        <taxon>Arachnida</taxon>
        <taxon>Acari</taxon>
        <taxon>Parasitiformes</taxon>
        <taxon>Ixodida</taxon>
        <taxon>Ixodoidea</taxon>
        <taxon>Ixodidae</taxon>
        <taxon>Hyalomminae</taxon>
        <taxon>Hyalomma</taxon>
    </lineage>
</organism>
<gene>
    <name evidence="1" type="ORF">HPB50_017653</name>
</gene>